<dbReference type="AlphaFoldDB" id="A0A8T0PEN1"/>
<evidence type="ECO:0000313" key="2">
    <source>
        <dbReference type="EMBL" id="KAG2558642.1"/>
    </source>
</evidence>
<keyword evidence="3" id="KW-1185">Reference proteome</keyword>
<accession>A0A8T0PEN1</accession>
<proteinExistence type="predicted"/>
<organism evidence="2 3">
    <name type="scientific">Panicum virgatum</name>
    <name type="common">Blackwell switchgrass</name>
    <dbReference type="NCBI Taxonomy" id="38727"/>
    <lineage>
        <taxon>Eukaryota</taxon>
        <taxon>Viridiplantae</taxon>
        <taxon>Streptophyta</taxon>
        <taxon>Embryophyta</taxon>
        <taxon>Tracheophyta</taxon>
        <taxon>Spermatophyta</taxon>
        <taxon>Magnoliopsida</taxon>
        <taxon>Liliopsida</taxon>
        <taxon>Poales</taxon>
        <taxon>Poaceae</taxon>
        <taxon>PACMAD clade</taxon>
        <taxon>Panicoideae</taxon>
        <taxon>Panicodae</taxon>
        <taxon>Paniceae</taxon>
        <taxon>Panicinae</taxon>
        <taxon>Panicum</taxon>
        <taxon>Panicum sect. Hiantes</taxon>
    </lineage>
</organism>
<comment type="caution">
    <text evidence="2">The sequence shown here is derived from an EMBL/GenBank/DDBJ whole genome shotgun (WGS) entry which is preliminary data.</text>
</comment>
<feature type="compositionally biased region" description="Pro residues" evidence="1">
    <location>
        <begin position="1"/>
        <end position="15"/>
    </location>
</feature>
<feature type="region of interest" description="Disordered" evidence="1">
    <location>
        <begin position="1"/>
        <end position="22"/>
    </location>
</feature>
<sequence length="122" mass="13123">MDIIPPPPRTPPHPPTQKKASASPRWLDLHGFGLWSLSPHARAAASGLWRWCRRLCFPPGRHKRAATHMPAAGVLVGSLSMEFDCLEIQPARSTDFPTACILAVSNICVEVAGACRSGSGLC</sequence>
<evidence type="ECO:0000313" key="3">
    <source>
        <dbReference type="Proteomes" id="UP000823388"/>
    </source>
</evidence>
<gene>
    <name evidence="2" type="ORF">PVAP13_8NG263001</name>
</gene>
<dbReference type="EMBL" id="CM029052">
    <property type="protein sequence ID" value="KAG2558642.1"/>
    <property type="molecule type" value="Genomic_DNA"/>
</dbReference>
<protein>
    <submittedName>
        <fullName evidence="2">Uncharacterized protein</fullName>
    </submittedName>
</protein>
<name>A0A8T0PEN1_PANVG</name>
<dbReference type="Proteomes" id="UP000823388">
    <property type="component" value="Chromosome 8N"/>
</dbReference>
<evidence type="ECO:0000256" key="1">
    <source>
        <dbReference type="SAM" id="MobiDB-lite"/>
    </source>
</evidence>
<reference evidence="2" key="1">
    <citation type="submission" date="2020-05" db="EMBL/GenBank/DDBJ databases">
        <title>WGS assembly of Panicum virgatum.</title>
        <authorList>
            <person name="Lovell J.T."/>
            <person name="Jenkins J."/>
            <person name="Shu S."/>
            <person name="Juenger T.E."/>
            <person name="Schmutz J."/>
        </authorList>
    </citation>
    <scope>NUCLEOTIDE SEQUENCE</scope>
    <source>
        <strain evidence="2">AP13</strain>
    </source>
</reference>